<dbReference type="SFLD" id="SFLDS00003">
    <property type="entry name" value="Haloacid_Dehalogenase"/>
    <property type="match status" value="1"/>
</dbReference>
<dbReference type="NCBIfam" id="TIGR01511">
    <property type="entry name" value="ATPase-IB1_Cu"/>
    <property type="match status" value="1"/>
</dbReference>
<keyword evidence="12" id="KW-0187">Copper transport</keyword>
<dbReference type="PRINTS" id="PR00119">
    <property type="entry name" value="CATATPASE"/>
</dbReference>
<dbReference type="FunFam" id="3.30.70.100:FF:000001">
    <property type="entry name" value="ATPase copper transporting beta"/>
    <property type="match status" value="1"/>
</dbReference>
<keyword evidence="5" id="KW-0813">Transport</keyword>
<dbReference type="PROSITE" id="PS00154">
    <property type="entry name" value="ATPASE_E1_E2"/>
    <property type="match status" value="1"/>
</dbReference>
<proteinExistence type="inferred from homology"/>
<evidence type="ECO:0000256" key="16">
    <source>
        <dbReference type="ARBA" id="ARBA00022989"/>
    </source>
</evidence>
<evidence type="ECO:0000256" key="3">
    <source>
        <dbReference type="ARBA" id="ARBA00012517"/>
    </source>
</evidence>
<keyword evidence="26" id="KW-1185">Reference proteome</keyword>
<dbReference type="InterPro" id="IPR006121">
    <property type="entry name" value="HMA_dom"/>
</dbReference>
<dbReference type="SFLD" id="SFLDG00002">
    <property type="entry name" value="C1.7:_P-type_atpase_like"/>
    <property type="match status" value="1"/>
</dbReference>
<dbReference type="FunFam" id="2.70.150.10:FF:000020">
    <property type="entry name" value="Copper-exporting P-type ATPase A"/>
    <property type="match status" value="1"/>
</dbReference>
<feature type="transmembrane region" description="Helical" evidence="23">
    <location>
        <begin position="95"/>
        <end position="112"/>
    </location>
</feature>
<keyword evidence="13 23" id="KW-0067">ATP-binding</keyword>
<evidence type="ECO:0000256" key="13">
    <source>
        <dbReference type="ARBA" id="ARBA00022840"/>
    </source>
</evidence>
<dbReference type="InterPro" id="IPR001757">
    <property type="entry name" value="P_typ_ATPase"/>
</dbReference>
<dbReference type="GO" id="GO:0140581">
    <property type="term" value="F:P-type monovalent copper transporter activity"/>
    <property type="evidence" value="ECO:0007669"/>
    <property type="project" value="UniProtKB-EC"/>
</dbReference>
<dbReference type="InterPro" id="IPR027256">
    <property type="entry name" value="P-typ_ATPase_IB"/>
</dbReference>
<evidence type="ECO:0000256" key="4">
    <source>
        <dbReference type="ARBA" id="ARBA00015102"/>
    </source>
</evidence>
<dbReference type="Gene3D" id="3.40.50.1000">
    <property type="entry name" value="HAD superfamily/HAD-like"/>
    <property type="match status" value="1"/>
</dbReference>
<gene>
    <name evidence="25" type="ORF">BFW38_06790</name>
</gene>
<dbReference type="GO" id="GO:0055070">
    <property type="term" value="P:copper ion homeostasis"/>
    <property type="evidence" value="ECO:0007669"/>
    <property type="project" value="TreeGrafter"/>
</dbReference>
<evidence type="ECO:0000256" key="9">
    <source>
        <dbReference type="ARBA" id="ARBA00022723"/>
    </source>
</evidence>
<dbReference type="InterPro" id="IPR023214">
    <property type="entry name" value="HAD_sf"/>
</dbReference>
<keyword evidence="7" id="KW-0597">Phosphoprotein</keyword>
<dbReference type="NCBIfam" id="TIGR01494">
    <property type="entry name" value="ATPase_P-type"/>
    <property type="match status" value="2"/>
</dbReference>
<dbReference type="AlphaFoldDB" id="A0A1E2V8H9"/>
<dbReference type="Pfam" id="PF00122">
    <property type="entry name" value="E1-E2_ATPase"/>
    <property type="match status" value="1"/>
</dbReference>
<protein>
    <recommendedName>
        <fullName evidence="4">Copper-exporting P-type ATPase</fullName>
        <ecNumber evidence="3">7.2.2.8</ecNumber>
    </recommendedName>
    <alternativeName>
        <fullName evidence="20">Copper-exporting P-type ATPase A</fullName>
    </alternativeName>
    <alternativeName>
        <fullName evidence="21">Cu(+)-exporting ATPase</fullName>
    </alternativeName>
</protein>
<keyword evidence="14" id="KW-0460">Magnesium</keyword>
<dbReference type="STRING" id="197479.BFW38_06790"/>
<evidence type="ECO:0000256" key="20">
    <source>
        <dbReference type="ARBA" id="ARBA00029719"/>
    </source>
</evidence>
<evidence type="ECO:0000256" key="6">
    <source>
        <dbReference type="ARBA" id="ARBA00022475"/>
    </source>
</evidence>
<feature type="transmembrane region" description="Helical" evidence="23">
    <location>
        <begin position="370"/>
        <end position="393"/>
    </location>
</feature>
<dbReference type="CDD" id="cd00371">
    <property type="entry name" value="HMA"/>
    <property type="match status" value="1"/>
</dbReference>
<dbReference type="SUPFAM" id="SSF55008">
    <property type="entry name" value="HMA, heavy metal-associated domain"/>
    <property type="match status" value="1"/>
</dbReference>
<evidence type="ECO:0000256" key="19">
    <source>
        <dbReference type="ARBA" id="ARBA00023136"/>
    </source>
</evidence>
<dbReference type="Pfam" id="PF00403">
    <property type="entry name" value="HMA"/>
    <property type="match status" value="1"/>
</dbReference>
<keyword evidence="15" id="KW-1278">Translocase</keyword>
<evidence type="ECO:0000256" key="14">
    <source>
        <dbReference type="ARBA" id="ARBA00022842"/>
    </source>
</evidence>
<dbReference type="SUPFAM" id="SSF81653">
    <property type="entry name" value="Calcium ATPase, transduction domain A"/>
    <property type="match status" value="1"/>
</dbReference>
<feature type="transmembrane region" description="Helical" evidence="23">
    <location>
        <begin position="688"/>
        <end position="707"/>
    </location>
</feature>
<feature type="transmembrane region" description="Helical" evidence="23">
    <location>
        <begin position="190"/>
        <end position="207"/>
    </location>
</feature>
<dbReference type="Proteomes" id="UP000094291">
    <property type="component" value="Unassembled WGS sequence"/>
</dbReference>
<evidence type="ECO:0000256" key="12">
    <source>
        <dbReference type="ARBA" id="ARBA00022796"/>
    </source>
</evidence>
<name>A0A1E2V8H9_9GAMM</name>
<dbReference type="GO" id="GO:0005524">
    <property type="term" value="F:ATP binding"/>
    <property type="evidence" value="ECO:0007669"/>
    <property type="project" value="UniProtKB-UniRule"/>
</dbReference>
<dbReference type="GO" id="GO:0043682">
    <property type="term" value="F:P-type divalent copper transporter activity"/>
    <property type="evidence" value="ECO:0007669"/>
    <property type="project" value="TreeGrafter"/>
</dbReference>
<keyword evidence="10" id="KW-0677">Repeat</keyword>
<evidence type="ECO:0000256" key="21">
    <source>
        <dbReference type="ARBA" id="ARBA00033239"/>
    </source>
</evidence>
<keyword evidence="19 23" id="KW-0472">Membrane</keyword>
<evidence type="ECO:0000256" key="7">
    <source>
        <dbReference type="ARBA" id="ARBA00022553"/>
    </source>
</evidence>
<keyword evidence="6 23" id="KW-1003">Cell membrane</keyword>
<dbReference type="Gene3D" id="3.40.1110.10">
    <property type="entry name" value="Calcium-transporting ATPase, cytoplasmic domain N"/>
    <property type="match status" value="2"/>
</dbReference>
<dbReference type="SUPFAM" id="SSF56784">
    <property type="entry name" value="HAD-like"/>
    <property type="match status" value="1"/>
</dbReference>
<keyword evidence="9 23" id="KW-0479">Metal-binding</keyword>
<dbReference type="InterPro" id="IPR023298">
    <property type="entry name" value="ATPase_P-typ_TM_dom_sf"/>
</dbReference>
<dbReference type="GO" id="GO:0016887">
    <property type="term" value="F:ATP hydrolysis activity"/>
    <property type="evidence" value="ECO:0007669"/>
    <property type="project" value="InterPro"/>
</dbReference>
<evidence type="ECO:0000313" key="26">
    <source>
        <dbReference type="Proteomes" id="UP000094291"/>
    </source>
</evidence>
<sequence>MAAQHTRLALRGMHCASCVQSVEKALSSVQGVEDYTVNLPDRSADIEGTADAESLVHAIEAAGYEATPMDEDYGEAEREADEAQALKRAWIKTSGALLVGVLLMGGMLLGLLPELESHSGQLFWGVISMVTLLVMWGTGGHFFSGAWKALRHHHASMDTLIALGTGTAWLYSTLLVIWPDLAPVGNRHVYFEAAVFVIGLVNLGQALEARARGQASRAIKALMALQPDTAMLIKDDGETVEMRLASIQRGDKLRVRPGERIPVDGVIAEGETWVDESMLTGEPDPIHKVKRDELSAGTINQSGSIILRARKVGGDTALAGIIQQVRQAQNAKPSIGRLADRVSAVFVPSVMIIAIVTGWLWWHWGPEPKSAYMLVTAMTVLVIACPCALGLATPMSLMVGVGKAAEQGIIIRRGEALQTAASLDTIVLDKTGTITEGMPTVNHIECLGAEWDADTLLGIVAALEQGSEHSLAKAVIQAAQTKHIVLPDAEVPTIVPGQGLLGRASSHHWAIGNNGLMKAQQVDMPETVEKTMTSMASEGMTVVMVACDRQLVGLMGIADPIKADSAAAISRLQSMGLNVVMLTGDNRRTAEAVAKSVGIQQVLAEVMPDEKGGQIRELQAQGHRVGMVGDGINDAPALAGAEVGFAIGTGTDVAIESADMTLMRGSLHGVPDAITVAKATLRNIYQNLAGAFIYNALGIPLAAGILFPVTGWLLNPAFAGAAMAMSSVTVVTNANRLRLLSFPRHARPDTEMDITQSEHS</sequence>
<dbReference type="InterPro" id="IPR023299">
    <property type="entry name" value="ATPase_P-typ_cyto_dom_N"/>
</dbReference>
<dbReference type="Gene3D" id="3.30.70.100">
    <property type="match status" value="1"/>
</dbReference>
<evidence type="ECO:0000256" key="8">
    <source>
        <dbReference type="ARBA" id="ARBA00022692"/>
    </source>
</evidence>
<evidence type="ECO:0000256" key="23">
    <source>
        <dbReference type="RuleBase" id="RU362081"/>
    </source>
</evidence>
<comment type="similarity">
    <text evidence="2 23">Belongs to the cation transport ATPase (P-type) (TC 3.A.3) family. Type IB subfamily.</text>
</comment>
<evidence type="ECO:0000313" key="25">
    <source>
        <dbReference type="EMBL" id="ODC03297.1"/>
    </source>
</evidence>
<dbReference type="InterPro" id="IPR059000">
    <property type="entry name" value="ATPase_P-type_domA"/>
</dbReference>
<dbReference type="InterPro" id="IPR036163">
    <property type="entry name" value="HMA_dom_sf"/>
</dbReference>
<evidence type="ECO:0000256" key="1">
    <source>
        <dbReference type="ARBA" id="ARBA00004651"/>
    </source>
</evidence>
<comment type="catalytic activity">
    <reaction evidence="22">
        <text>Cu(+)(in) + ATP + H2O = Cu(+)(out) + ADP + phosphate + H(+)</text>
        <dbReference type="Rhea" id="RHEA:25792"/>
        <dbReference type="ChEBI" id="CHEBI:15377"/>
        <dbReference type="ChEBI" id="CHEBI:15378"/>
        <dbReference type="ChEBI" id="CHEBI:30616"/>
        <dbReference type="ChEBI" id="CHEBI:43474"/>
        <dbReference type="ChEBI" id="CHEBI:49552"/>
        <dbReference type="ChEBI" id="CHEBI:456216"/>
        <dbReference type="EC" id="7.2.2.8"/>
    </reaction>
</comment>
<dbReference type="EMBL" id="MDTQ01000001">
    <property type="protein sequence ID" value="ODC03297.1"/>
    <property type="molecule type" value="Genomic_DNA"/>
</dbReference>
<feature type="transmembrane region" description="Helical" evidence="23">
    <location>
        <begin position="342"/>
        <end position="364"/>
    </location>
</feature>
<evidence type="ECO:0000256" key="15">
    <source>
        <dbReference type="ARBA" id="ARBA00022967"/>
    </source>
</evidence>
<dbReference type="Pfam" id="PF00702">
    <property type="entry name" value="Hydrolase"/>
    <property type="match status" value="1"/>
</dbReference>
<dbReference type="PROSITE" id="PS01047">
    <property type="entry name" value="HMA_1"/>
    <property type="match status" value="1"/>
</dbReference>
<evidence type="ECO:0000256" key="2">
    <source>
        <dbReference type="ARBA" id="ARBA00006024"/>
    </source>
</evidence>
<dbReference type="PRINTS" id="PR00943">
    <property type="entry name" value="CUATPASE"/>
</dbReference>
<dbReference type="InterPro" id="IPR017969">
    <property type="entry name" value="Heavy-metal-associated_CS"/>
</dbReference>
<keyword evidence="11 23" id="KW-0547">Nucleotide-binding</keyword>
<comment type="caution">
    <text evidence="25">The sequence shown here is derived from an EMBL/GenBank/DDBJ whole genome shotgun (WGS) entry which is preliminary data.</text>
</comment>
<evidence type="ECO:0000256" key="18">
    <source>
        <dbReference type="ARBA" id="ARBA00023065"/>
    </source>
</evidence>
<dbReference type="PROSITE" id="PS50846">
    <property type="entry name" value="HMA_2"/>
    <property type="match status" value="1"/>
</dbReference>
<dbReference type="NCBIfam" id="TIGR01525">
    <property type="entry name" value="ATPase-IB_hvy"/>
    <property type="match status" value="1"/>
</dbReference>
<dbReference type="InterPro" id="IPR008250">
    <property type="entry name" value="ATPase_P-typ_transduc_dom_A_sf"/>
</dbReference>
<organism evidence="25 26">
    <name type="scientific">Terasakiispira papahanaumokuakeensis</name>
    <dbReference type="NCBI Taxonomy" id="197479"/>
    <lineage>
        <taxon>Bacteria</taxon>
        <taxon>Pseudomonadati</taxon>
        <taxon>Pseudomonadota</taxon>
        <taxon>Gammaproteobacteria</taxon>
        <taxon>Oceanospirillales</taxon>
        <taxon>Terasakiispira</taxon>
    </lineage>
</organism>
<keyword evidence="8 23" id="KW-0812">Transmembrane</keyword>
<dbReference type="InterPro" id="IPR044492">
    <property type="entry name" value="P_typ_ATPase_HD_dom"/>
</dbReference>
<dbReference type="EC" id="7.2.2.8" evidence="3"/>
<feature type="transmembrane region" description="Helical" evidence="23">
    <location>
        <begin position="159"/>
        <end position="178"/>
    </location>
</feature>
<keyword evidence="17" id="KW-0186">Copper</keyword>
<evidence type="ECO:0000256" key="11">
    <source>
        <dbReference type="ARBA" id="ARBA00022741"/>
    </source>
</evidence>
<dbReference type="SUPFAM" id="SSF81665">
    <property type="entry name" value="Calcium ATPase, transmembrane domain M"/>
    <property type="match status" value="1"/>
</dbReference>
<dbReference type="SUPFAM" id="SSF81660">
    <property type="entry name" value="Metal cation-transporting ATPase, ATP-binding domain N"/>
    <property type="match status" value="1"/>
</dbReference>
<dbReference type="InterPro" id="IPR036412">
    <property type="entry name" value="HAD-like_sf"/>
</dbReference>
<dbReference type="OrthoDB" id="9814270at2"/>
<feature type="domain" description="HMA" evidence="24">
    <location>
        <begin position="4"/>
        <end position="67"/>
    </location>
</feature>
<evidence type="ECO:0000256" key="17">
    <source>
        <dbReference type="ARBA" id="ARBA00023008"/>
    </source>
</evidence>
<dbReference type="PANTHER" id="PTHR43520:SF6">
    <property type="entry name" value="COPPER-EXPORTING P-TYPE ATPASE"/>
    <property type="match status" value="1"/>
</dbReference>
<dbReference type="RefSeq" id="WP_068997713.1">
    <property type="nucleotide sequence ID" value="NZ_MDTQ01000001.1"/>
</dbReference>
<dbReference type="GO" id="GO:0005886">
    <property type="term" value="C:plasma membrane"/>
    <property type="evidence" value="ECO:0007669"/>
    <property type="project" value="UniProtKB-SubCell"/>
</dbReference>
<keyword evidence="18" id="KW-0406">Ion transport</keyword>
<dbReference type="GO" id="GO:0005507">
    <property type="term" value="F:copper ion binding"/>
    <property type="evidence" value="ECO:0007669"/>
    <property type="project" value="TreeGrafter"/>
</dbReference>
<dbReference type="CDD" id="cd02094">
    <property type="entry name" value="P-type_ATPase_Cu-like"/>
    <property type="match status" value="1"/>
</dbReference>
<dbReference type="PANTHER" id="PTHR43520">
    <property type="entry name" value="ATP7, ISOFORM B"/>
    <property type="match status" value="1"/>
</dbReference>
<reference evidence="25 26" key="1">
    <citation type="submission" date="2016-08" db="EMBL/GenBank/DDBJ databases">
        <authorList>
            <person name="Seilhamer J.J."/>
        </authorList>
    </citation>
    <scope>NUCLEOTIDE SEQUENCE [LARGE SCALE GENOMIC DNA]</scope>
    <source>
        <strain evidence="25 26">PH27A</strain>
    </source>
</reference>
<feature type="transmembrane region" description="Helical" evidence="23">
    <location>
        <begin position="124"/>
        <end position="147"/>
    </location>
</feature>
<accession>A0A1E2V8H9</accession>
<dbReference type="InterPro" id="IPR018303">
    <property type="entry name" value="ATPase_P-typ_P_site"/>
</dbReference>
<comment type="subcellular location">
    <subcellularLocation>
        <location evidence="1">Cell membrane</location>
        <topology evidence="1">Multi-pass membrane protein</topology>
    </subcellularLocation>
</comment>
<dbReference type="GO" id="GO:0060003">
    <property type="term" value="P:copper ion export"/>
    <property type="evidence" value="ECO:0007669"/>
    <property type="project" value="UniProtKB-ARBA"/>
</dbReference>
<evidence type="ECO:0000256" key="10">
    <source>
        <dbReference type="ARBA" id="ARBA00022737"/>
    </source>
</evidence>
<dbReference type="Gene3D" id="2.70.150.10">
    <property type="entry name" value="Calcium-transporting ATPase, cytoplasmic transduction domain A"/>
    <property type="match status" value="1"/>
</dbReference>
<dbReference type="SFLD" id="SFLDF00027">
    <property type="entry name" value="p-type_atpase"/>
    <property type="match status" value="1"/>
</dbReference>
<evidence type="ECO:0000259" key="24">
    <source>
        <dbReference type="PROSITE" id="PS50846"/>
    </source>
</evidence>
<keyword evidence="16 23" id="KW-1133">Transmembrane helix</keyword>
<evidence type="ECO:0000256" key="5">
    <source>
        <dbReference type="ARBA" id="ARBA00022448"/>
    </source>
</evidence>
<evidence type="ECO:0000256" key="22">
    <source>
        <dbReference type="ARBA" id="ARBA00049289"/>
    </source>
</evidence>